<dbReference type="EMBL" id="CP001810">
    <property type="protein sequence ID" value="ADL35134.1"/>
    <property type="molecule type" value="Genomic_DNA"/>
</dbReference>
<dbReference type="AlphaFoldDB" id="E0RZL8"/>
<dbReference type="GO" id="GO:0009236">
    <property type="term" value="P:cobalamin biosynthetic process"/>
    <property type="evidence" value="ECO:0007669"/>
    <property type="project" value="InterPro"/>
</dbReference>
<dbReference type="Proteomes" id="UP000001299">
    <property type="component" value="Chromosome 1"/>
</dbReference>
<proteinExistence type="predicted"/>
<evidence type="ECO:0000313" key="2">
    <source>
        <dbReference type="Proteomes" id="UP000001299"/>
    </source>
</evidence>
<dbReference type="InterPro" id="IPR027417">
    <property type="entry name" value="P-loop_NTPase"/>
</dbReference>
<name>E0RZL8_BUTPB</name>
<dbReference type="PANTHER" id="PTHR46638">
    <property type="entry name" value="CORRINOID ADENOSYLTRANSFERASE"/>
    <property type="match status" value="1"/>
</dbReference>
<dbReference type="Pfam" id="PF02572">
    <property type="entry name" value="CobA_CobO_BtuR"/>
    <property type="match status" value="1"/>
</dbReference>
<organism evidence="1 2">
    <name type="scientific">Butyrivibrio proteoclasticus (strain ATCC 51982 / DSM 14932 / B316)</name>
    <name type="common">Clostridium proteoclasticum</name>
    <dbReference type="NCBI Taxonomy" id="515622"/>
    <lineage>
        <taxon>Bacteria</taxon>
        <taxon>Bacillati</taxon>
        <taxon>Bacillota</taxon>
        <taxon>Clostridia</taxon>
        <taxon>Lachnospirales</taxon>
        <taxon>Lachnospiraceae</taxon>
        <taxon>Butyrivibrio</taxon>
    </lineage>
</organism>
<dbReference type="eggNOG" id="COG2109">
    <property type="taxonomic scope" value="Bacteria"/>
</dbReference>
<keyword evidence="1" id="KW-0808">Transferase</keyword>
<dbReference type="SUPFAM" id="SSF52540">
    <property type="entry name" value="P-loop containing nucleoside triphosphate hydrolases"/>
    <property type="match status" value="1"/>
</dbReference>
<keyword evidence="2" id="KW-1185">Reference proteome</keyword>
<dbReference type="GO" id="GO:0005524">
    <property type="term" value="F:ATP binding"/>
    <property type="evidence" value="ECO:0007669"/>
    <property type="project" value="InterPro"/>
</dbReference>
<reference evidence="1 2" key="1">
    <citation type="journal article" date="2010" name="PLoS ONE">
        <title>The glycobiome of the rumen bacterium Butyrivibrio proteoclasticus B316(T) highlights adaptation to a polysaccharide-rich environment.</title>
        <authorList>
            <person name="Kelly W.J."/>
            <person name="Leahy S.C."/>
            <person name="Altermann E."/>
            <person name="Yeoman C.J."/>
            <person name="Dunne J.C."/>
            <person name="Kong Z."/>
            <person name="Pacheco D.M."/>
            <person name="Li D."/>
            <person name="Noel S.J."/>
            <person name="Moon C.D."/>
            <person name="Cookson A.L."/>
            <person name="Attwood G.T."/>
        </authorList>
    </citation>
    <scope>NUCLEOTIDE SEQUENCE [LARGE SCALE GENOMIC DNA]</scope>
    <source>
        <strain evidence="2">ATCC 51982 / DSM 14932 / B316</strain>
    </source>
</reference>
<gene>
    <name evidence="1" type="primary">cobA</name>
    <name evidence="1" type="ordered locus">bpr_I2401</name>
</gene>
<dbReference type="RefSeq" id="WP_013281787.1">
    <property type="nucleotide sequence ID" value="NC_014387.1"/>
</dbReference>
<dbReference type="KEGG" id="bpb:bpr_I2401"/>
<protein>
    <submittedName>
        <fullName evidence="1">Cobalamin adenosyltransferase CobA</fullName>
        <ecNumber evidence="1">2.5.1.17</ecNumber>
    </submittedName>
</protein>
<dbReference type="GO" id="GO:0008817">
    <property type="term" value="F:corrinoid adenosyltransferase activity"/>
    <property type="evidence" value="ECO:0007669"/>
    <property type="project" value="UniProtKB-EC"/>
</dbReference>
<dbReference type="Gene3D" id="3.40.50.300">
    <property type="entry name" value="P-loop containing nucleotide triphosphate hydrolases"/>
    <property type="match status" value="1"/>
</dbReference>
<accession>E0RZL8</accession>
<dbReference type="InterPro" id="IPR003724">
    <property type="entry name" value="CblAdoTrfase_CobA"/>
</dbReference>
<dbReference type="HOGENOM" id="CLU_088595_2_0_9"/>
<evidence type="ECO:0000313" key="1">
    <source>
        <dbReference type="EMBL" id="ADL35134.1"/>
    </source>
</evidence>
<dbReference type="STRING" id="515622.bpr_I2401"/>
<sequence length="177" mass="19969">MSEKLGFIHLYTGDGKGKTTAAIGLAVRAAGAGMKVVFAQFMKGRDTSELNSLSCIEGITIVRNNTDLGWYKKDDSEQTKEYTKVHNEILDEIETLIMNRQCDVLILDEVTYPYNYGIIDKERLENLIEDGPEDMEIVLTGRDAPDFMSESADYITNMQKIKHPYDKGIDAREGIEF</sequence>
<dbReference type="PIRSF" id="PIRSF015617">
    <property type="entry name" value="Adensltrnsf_CobA"/>
    <property type="match status" value="1"/>
</dbReference>
<dbReference type="EC" id="2.5.1.17" evidence="1"/>
<dbReference type="PANTHER" id="PTHR46638:SF1">
    <property type="entry name" value="CORRINOID ADENOSYLTRANSFERASE"/>
    <property type="match status" value="1"/>
</dbReference>